<evidence type="ECO:0008006" key="3">
    <source>
        <dbReference type="Google" id="ProtNLM"/>
    </source>
</evidence>
<keyword evidence="2" id="KW-1185">Reference proteome</keyword>
<name>A0A367R579_9NOSO</name>
<sequence length="205" mass="23256">MDNWETLFQGGNYVGQYRPGYEGYGELLRVISEVAHQSCLIVTSREKPAEIAAFEGVELAVYSLTLQRSQEAAQAIVRAKGLSGTPVQKQILCDRYSNTPLALKIVATSICDLFDGKIGEFLEQETVVFNGIRRLLDQQCQRLFPLEESIMCWLAINREWTTISELQADIIPTVSKGEILEALESLSWRSLIEKQLVRLRWRQSD</sequence>
<evidence type="ECO:0000313" key="1">
    <source>
        <dbReference type="EMBL" id="RCJ31575.1"/>
    </source>
</evidence>
<proteinExistence type="predicted"/>
<organism evidence="1 2">
    <name type="scientific">Nostoc minutum NIES-26</name>
    <dbReference type="NCBI Taxonomy" id="1844469"/>
    <lineage>
        <taxon>Bacteria</taxon>
        <taxon>Bacillati</taxon>
        <taxon>Cyanobacteriota</taxon>
        <taxon>Cyanophyceae</taxon>
        <taxon>Nostocales</taxon>
        <taxon>Nostocaceae</taxon>
        <taxon>Nostoc</taxon>
    </lineage>
</organism>
<gene>
    <name evidence="1" type="ORF">A6770_19555</name>
</gene>
<reference evidence="1" key="1">
    <citation type="submission" date="2016-04" db="EMBL/GenBank/DDBJ databases">
        <authorList>
            <person name="Tabuchi Yagui T.R."/>
        </authorList>
    </citation>
    <scope>NUCLEOTIDE SEQUENCE [LARGE SCALE GENOMIC DNA]</scope>
    <source>
        <strain evidence="1">NIES-26</strain>
    </source>
</reference>
<protein>
    <recommendedName>
        <fullName evidence="3">NB-ARC domain-containing protein</fullName>
    </recommendedName>
</protein>
<comment type="caution">
    <text evidence="1">The sequence shown here is derived from an EMBL/GenBank/DDBJ whole genome shotgun (WGS) entry which is preliminary data.</text>
</comment>
<dbReference type="Proteomes" id="UP000252107">
    <property type="component" value="Unassembled WGS sequence"/>
</dbReference>
<accession>A0A367R579</accession>
<evidence type="ECO:0000313" key="2">
    <source>
        <dbReference type="Proteomes" id="UP000252107"/>
    </source>
</evidence>
<dbReference type="EMBL" id="LXQD01000225">
    <property type="protein sequence ID" value="RCJ31575.1"/>
    <property type="molecule type" value="Genomic_DNA"/>
</dbReference>
<dbReference type="AlphaFoldDB" id="A0A367R579"/>